<organism evidence="5 6">
    <name type="scientific">Immersiella caudata</name>
    <dbReference type="NCBI Taxonomy" id="314043"/>
    <lineage>
        <taxon>Eukaryota</taxon>
        <taxon>Fungi</taxon>
        <taxon>Dikarya</taxon>
        <taxon>Ascomycota</taxon>
        <taxon>Pezizomycotina</taxon>
        <taxon>Sordariomycetes</taxon>
        <taxon>Sordariomycetidae</taxon>
        <taxon>Sordariales</taxon>
        <taxon>Lasiosphaeriaceae</taxon>
        <taxon>Immersiella</taxon>
    </lineage>
</organism>
<evidence type="ECO:0000256" key="3">
    <source>
        <dbReference type="ARBA" id="ARBA00023157"/>
    </source>
</evidence>
<feature type="signal peptide" evidence="4">
    <location>
        <begin position="1"/>
        <end position="17"/>
    </location>
</feature>
<accession>A0AA40C0L4</accession>
<dbReference type="SUPFAM" id="SSF101751">
    <property type="entry name" value="Hydrophobin II, HfbII"/>
    <property type="match status" value="1"/>
</dbReference>
<evidence type="ECO:0000256" key="2">
    <source>
        <dbReference type="ARBA" id="ARBA00009576"/>
    </source>
</evidence>
<protein>
    <submittedName>
        <fullName evidence="5">Uncharacterized protein</fullName>
    </submittedName>
</protein>
<reference evidence="5" key="1">
    <citation type="submission" date="2023-06" db="EMBL/GenBank/DDBJ databases">
        <title>Genome-scale phylogeny and comparative genomics of the fungal order Sordariales.</title>
        <authorList>
            <consortium name="Lawrence Berkeley National Laboratory"/>
            <person name="Hensen N."/>
            <person name="Bonometti L."/>
            <person name="Westerberg I."/>
            <person name="Brannstrom I.O."/>
            <person name="Guillou S."/>
            <person name="Cros-Aarteil S."/>
            <person name="Calhoun S."/>
            <person name="Haridas S."/>
            <person name="Kuo A."/>
            <person name="Mondo S."/>
            <person name="Pangilinan J."/>
            <person name="Riley R."/>
            <person name="Labutti K."/>
            <person name="Andreopoulos B."/>
            <person name="Lipzen A."/>
            <person name="Chen C."/>
            <person name="Yanf M."/>
            <person name="Daum C."/>
            <person name="Ng V."/>
            <person name="Clum A."/>
            <person name="Steindorff A."/>
            <person name="Ohm R."/>
            <person name="Martin F."/>
            <person name="Silar P."/>
            <person name="Natvig D."/>
            <person name="Lalanne C."/>
            <person name="Gautier V."/>
            <person name="Ament-Velasquez S.L."/>
            <person name="Kruys A."/>
            <person name="Hutchinson M.I."/>
            <person name="Powell A.J."/>
            <person name="Barry K."/>
            <person name="Miller A.N."/>
            <person name="Grigoriev I.V."/>
            <person name="Debuchy R."/>
            <person name="Gladieux P."/>
            <person name="Thoren M.H."/>
            <person name="Johannesson H."/>
        </authorList>
    </citation>
    <scope>NUCLEOTIDE SEQUENCE</scope>
    <source>
        <strain evidence="5">CBS 606.72</strain>
    </source>
</reference>
<dbReference type="InterPro" id="IPR010636">
    <property type="entry name" value="Class_II_hydrophobin"/>
</dbReference>
<gene>
    <name evidence="5" type="ORF">B0T14DRAFT_235448</name>
</gene>
<comment type="similarity">
    <text evidence="2">Belongs to the cerato-ulmin hydrophobin family.</text>
</comment>
<keyword evidence="6" id="KW-1185">Reference proteome</keyword>
<feature type="chain" id="PRO_5041216184" evidence="4">
    <location>
        <begin position="18"/>
        <end position="144"/>
    </location>
</feature>
<comment type="subcellular location">
    <subcellularLocation>
        <location evidence="1">Cell envelope</location>
    </subcellularLocation>
</comment>
<keyword evidence="3" id="KW-1015">Disulfide bond</keyword>
<dbReference type="EMBL" id="JAULSU010000004">
    <property type="protein sequence ID" value="KAK0620662.1"/>
    <property type="molecule type" value="Genomic_DNA"/>
</dbReference>
<dbReference type="Proteomes" id="UP001175000">
    <property type="component" value="Unassembled WGS sequence"/>
</dbReference>
<name>A0AA40C0L4_9PEZI</name>
<evidence type="ECO:0000313" key="6">
    <source>
        <dbReference type="Proteomes" id="UP001175000"/>
    </source>
</evidence>
<sequence length="144" mass="15896">MKITAAATLFLLGYAVADLCPSGLGILQRYMTCCAASIPGVVAPDCEPITLSPTATFAEWRTACQVDNRWPYCCYVPVVSLRLHSMLCCFQRTWGLMDLWLTSACHSLVLGSVARGSTLLDHIWVFLFSDGSKRKWLIVIRGTC</sequence>
<keyword evidence="4" id="KW-0732">Signal</keyword>
<proteinExistence type="inferred from homology"/>
<dbReference type="Pfam" id="PF06766">
    <property type="entry name" value="Hydrophobin_2"/>
    <property type="match status" value="1"/>
</dbReference>
<evidence type="ECO:0000256" key="1">
    <source>
        <dbReference type="ARBA" id="ARBA00004196"/>
    </source>
</evidence>
<dbReference type="AlphaFoldDB" id="A0AA40C0L4"/>
<dbReference type="InterPro" id="IPR036686">
    <property type="entry name" value="Class_II_Hydrophobin_sf"/>
</dbReference>
<dbReference type="Gene3D" id="3.20.120.10">
    <property type="entry name" value="Hydrophobin"/>
    <property type="match status" value="1"/>
</dbReference>
<evidence type="ECO:0000313" key="5">
    <source>
        <dbReference type="EMBL" id="KAK0620662.1"/>
    </source>
</evidence>
<dbReference type="GO" id="GO:0005576">
    <property type="term" value="C:extracellular region"/>
    <property type="evidence" value="ECO:0007669"/>
    <property type="project" value="InterPro"/>
</dbReference>
<comment type="caution">
    <text evidence="5">The sequence shown here is derived from an EMBL/GenBank/DDBJ whole genome shotgun (WGS) entry which is preliminary data.</text>
</comment>
<evidence type="ECO:0000256" key="4">
    <source>
        <dbReference type="SAM" id="SignalP"/>
    </source>
</evidence>